<keyword evidence="3" id="KW-1185">Reference proteome</keyword>
<sequence>MKKICLLVCLVSFGGTLCKAQTYTPLELCKRILSRDTLPYIKKYCAGDFEGHPNGSDFAPHLKVSFTVLKQTDKTAVINVTLSDSTGNSLDTYFHLAKDSIWKVNAFRALAMTGMLQQMYDELKKMTPAQIDKIIAEPLRKGKDHRIFKSRDEYQYLLNNTELTLASDDKIVAHFQKNKEAFEQLKADLLTSPSVGKRNFIQALGAKNALSDKLKALYLHNAELDGEQTTNTVILNIGGIVDNYVGYMYIKDSKDVPEMSGDHFIMIRSIGDGWYLYKTT</sequence>
<name>A0A3S3Z3H6_9SPHI</name>
<dbReference type="RefSeq" id="WP_128533849.1">
    <property type="nucleotide sequence ID" value="NZ_SBIW01000004.1"/>
</dbReference>
<comment type="caution">
    <text evidence="2">The sequence shown here is derived from an EMBL/GenBank/DDBJ whole genome shotgun (WGS) entry which is preliminary data.</text>
</comment>
<organism evidence="2 3">
    <name type="scientific">Mucilaginibacter gilvus</name>
    <dbReference type="NCBI Taxonomy" id="2305909"/>
    <lineage>
        <taxon>Bacteria</taxon>
        <taxon>Pseudomonadati</taxon>
        <taxon>Bacteroidota</taxon>
        <taxon>Sphingobacteriia</taxon>
        <taxon>Sphingobacteriales</taxon>
        <taxon>Sphingobacteriaceae</taxon>
        <taxon>Mucilaginibacter</taxon>
    </lineage>
</organism>
<dbReference type="OrthoDB" id="637051at2"/>
<dbReference type="EMBL" id="SBIW01000004">
    <property type="protein sequence ID" value="RWY52264.1"/>
    <property type="molecule type" value="Genomic_DNA"/>
</dbReference>
<evidence type="ECO:0000313" key="2">
    <source>
        <dbReference type="EMBL" id="RWY52264.1"/>
    </source>
</evidence>
<dbReference type="Proteomes" id="UP000286701">
    <property type="component" value="Unassembled WGS sequence"/>
</dbReference>
<evidence type="ECO:0008006" key="4">
    <source>
        <dbReference type="Google" id="ProtNLM"/>
    </source>
</evidence>
<feature type="signal peptide" evidence="1">
    <location>
        <begin position="1"/>
        <end position="20"/>
    </location>
</feature>
<evidence type="ECO:0000256" key="1">
    <source>
        <dbReference type="SAM" id="SignalP"/>
    </source>
</evidence>
<gene>
    <name evidence="2" type="ORF">EPL05_10110</name>
</gene>
<reference evidence="2 3" key="1">
    <citation type="submission" date="2019-01" db="EMBL/GenBank/DDBJ databases">
        <title>Mucilaginibacter antarcticum sp. nov., isolated from antarctic soil.</title>
        <authorList>
            <person name="Yan Y.-Q."/>
            <person name="Du Z.-J."/>
        </authorList>
    </citation>
    <scope>NUCLEOTIDE SEQUENCE [LARGE SCALE GENOMIC DNA]</scope>
    <source>
        <strain evidence="2 3">F01003</strain>
    </source>
</reference>
<keyword evidence="1" id="KW-0732">Signal</keyword>
<feature type="chain" id="PRO_5018557724" description="Nuclear transport factor 2 family protein" evidence="1">
    <location>
        <begin position="21"/>
        <end position="280"/>
    </location>
</feature>
<dbReference type="AlphaFoldDB" id="A0A3S3Z3H6"/>
<evidence type="ECO:0000313" key="3">
    <source>
        <dbReference type="Proteomes" id="UP000286701"/>
    </source>
</evidence>
<protein>
    <recommendedName>
        <fullName evidence="4">Nuclear transport factor 2 family protein</fullName>
    </recommendedName>
</protein>
<accession>A0A3S3Z3H6</accession>
<proteinExistence type="predicted"/>